<sequence length="105" mass="12191">MLEFNKYFTKEIKKIKNFITVVYAIVDGICQESTPAHIKNRKNIKYSISQLTEQLNLNNVKTKSLLGLIITRLRTKILSHNICYFINKCLGKNVDIGKIKELIFD</sequence>
<dbReference type="RefSeq" id="WP_072745457.1">
    <property type="nucleotide sequence ID" value="NZ_FQXR01000025.1"/>
</dbReference>
<protein>
    <submittedName>
        <fullName evidence="1">Uncharacterized protein</fullName>
    </submittedName>
</protein>
<evidence type="ECO:0000313" key="1">
    <source>
        <dbReference type="EMBL" id="SHI20691.1"/>
    </source>
</evidence>
<evidence type="ECO:0000313" key="2">
    <source>
        <dbReference type="Proteomes" id="UP000184389"/>
    </source>
</evidence>
<dbReference type="STRING" id="1123281.SAMN02745180_02870"/>
<gene>
    <name evidence="1" type="ORF">SAMN02745180_02870</name>
</gene>
<name>A0A1M5Z8Z3_9FIRM</name>
<dbReference type="Proteomes" id="UP000184389">
    <property type="component" value="Unassembled WGS sequence"/>
</dbReference>
<organism evidence="1 2">
    <name type="scientific">Sporanaerobacter acetigenes DSM 13106</name>
    <dbReference type="NCBI Taxonomy" id="1123281"/>
    <lineage>
        <taxon>Bacteria</taxon>
        <taxon>Bacillati</taxon>
        <taxon>Bacillota</taxon>
        <taxon>Tissierellia</taxon>
        <taxon>Tissierellales</taxon>
        <taxon>Sporanaerobacteraceae</taxon>
        <taxon>Sporanaerobacter</taxon>
    </lineage>
</organism>
<dbReference type="AlphaFoldDB" id="A0A1M5Z8Z3"/>
<accession>A0A1M5Z8Z3</accession>
<dbReference type="EMBL" id="FQXR01000025">
    <property type="protein sequence ID" value="SHI20691.1"/>
    <property type="molecule type" value="Genomic_DNA"/>
</dbReference>
<keyword evidence="2" id="KW-1185">Reference proteome</keyword>
<proteinExistence type="predicted"/>
<dbReference type="OrthoDB" id="57240at2"/>
<reference evidence="1 2" key="1">
    <citation type="submission" date="2016-11" db="EMBL/GenBank/DDBJ databases">
        <authorList>
            <person name="Jaros S."/>
            <person name="Januszkiewicz K."/>
            <person name="Wedrychowicz H."/>
        </authorList>
    </citation>
    <scope>NUCLEOTIDE SEQUENCE [LARGE SCALE GENOMIC DNA]</scope>
    <source>
        <strain evidence="1 2">DSM 13106</strain>
    </source>
</reference>